<sequence>MAEGTVPVGGVAEQTGGVTDARDGELLDPALLERLGVEPGRVTLVQFSTAFCAPCRALRRVSAEVVALLPDVRHVEVDAESHLDEVRALSIWRTPTLLIVDSDGRVTRRATGVPTKPHLIAALADLLPA</sequence>
<dbReference type="Proteomes" id="UP000676967">
    <property type="component" value="Chromosome"/>
</dbReference>
<evidence type="ECO:0000313" key="4">
    <source>
        <dbReference type="Proteomes" id="UP000676967"/>
    </source>
</evidence>
<dbReference type="Pfam" id="PF00085">
    <property type="entry name" value="Thioredoxin"/>
    <property type="match status" value="1"/>
</dbReference>
<dbReference type="Gene3D" id="3.40.30.10">
    <property type="entry name" value="Glutaredoxin"/>
    <property type="match status" value="1"/>
</dbReference>
<organism evidence="3 4">
    <name type="scientific">Actinoplanes ianthinogenes</name>
    <dbReference type="NCBI Taxonomy" id="122358"/>
    <lineage>
        <taxon>Bacteria</taxon>
        <taxon>Bacillati</taxon>
        <taxon>Actinomycetota</taxon>
        <taxon>Actinomycetes</taxon>
        <taxon>Micromonosporales</taxon>
        <taxon>Micromonosporaceae</taxon>
        <taxon>Actinoplanes</taxon>
    </lineage>
</organism>
<reference evidence="3 4" key="1">
    <citation type="submission" date="2020-08" db="EMBL/GenBank/DDBJ databases">
        <title>Whole genome shotgun sequence of Actinoplanes ianthinogenes NBRC 13996.</title>
        <authorList>
            <person name="Komaki H."/>
            <person name="Tamura T."/>
        </authorList>
    </citation>
    <scope>NUCLEOTIDE SEQUENCE [LARGE SCALE GENOMIC DNA]</scope>
    <source>
        <strain evidence="3 4">NBRC 13996</strain>
    </source>
</reference>
<feature type="domain" description="Thioredoxin" evidence="2">
    <location>
        <begin position="6"/>
        <end position="128"/>
    </location>
</feature>
<accession>A0ABN6CIX9</accession>
<dbReference type="InterPro" id="IPR036249">
    <property type="entry name" value="Thioredoxin-like_sf"/>
</dbReference>
<feature type="region of interest" description="Disordered" evidence="1">
    <location>
        <begin position="1"/>
        <end position="22"/>
    </location>
</feature>
<name>A0ABN6CIX9_9ACTN</name>
<gene>
    <name evidence="3" type="ORF">Aiant_59250</name>
</gene>
<keyword evidence="4" id="KW-1185">Reference proteome</keyword>
<dbReference type="CDD" id="cd02947">
    <property type="entry name" value="TRX_family"/>
    <property type="match status" value="1"/>
</dbReference>
<evidence type="ECO:0000256" key="1">
    <source>
        <dbReference type="SAM" id="MobiDB-lite"/>
    </source>
</evidence>
<protein>
    <recommendedName>
        <fullName evidence="2">Thioredoxin domain-containing protein</fullName>
    </recommendedName>
</protein>
<proteinExistence type="predicted"/>
<evidence type="ECO:0000313" key="3">
    <source>
        <dbReference type="EMBL" id="BCJ45268.1"/>
    </source>
</evidence>
<dbReference type="PROSITE" id="PS51352">
    <property type="entry name" value="THIOREDOXIN_2"/>
    <property type="match status" value="1"/>
</dbReference>
<dbReference type="EMBL" id="AP023356">
    <property type="protein sequence ID" value="BCJ45268.1"/>
    <property type="molecule type" value="Genomic_DNA"/>
</dbReference>
<dbReference type="InterPro" id="IPR013766">
    <property type="entry name" value="Thioredoxin_domain"/>
</dbReference>
<dbReference type="SUPFAM" id="SSF52833">
    <property type="entry name" value="Thioredoxin-like"/>
    <property type="match status" value="1"/>
</dbReference>
<evidence type="ECO:0000259" key="2">
    <source>
        <dbReference type="PROSITE" id="PS51352"/>
    </source>
</evidence>